<sequence>MVLTSSYMVLIITDTGVTVGVTMATDTACSSMACFESISLRSGSSTLRIGRCITRVWISL</sequence>
<comment type="caution">
    <text evidence="1">The sequence shown here is derived from an EMBL/GenBank/DDBJ whole genome shotgun (WGS) entry which is preliminary data.</text>
</comment>
<accession>A0A6A1UMC0</accession>
<dbReference type="AlphaFoldDB" id="A0A6A1UMC0"/>
<gene>
    <name evidence="1" type="ORF">CJ030_MR0G002162</name>
</gene>
<protein>
    <submittedName>
        <fullName evidence="1">Uncharacterized protein</fullName>
    </submittedName>
</protein>
<evidence type="ECO:0000313" key="2">
    <source>
        <dbReference type="Proteomes" id="UP000516437"/>
    </source>
</evidence>
<proteinExistence type="predicted"/>
<organism evidence="1 2">
    <name type="scientific">Morella rubra</name>
    <name type="common">Chinese bayberry</name>
    <dbReference type="NCBI Taxonomy" id="262757"/>
    <lineage>
        <taxon>Eukaryota</taxon>
        <taxon>Viridiplantae</taxon>
        <taxon>Streptophyta</taxon>
        <taxon>Embryophyta</taxon>
        <taxon>Tracheophyta</taxon>
        <taxon>Spermatophyta</taxon>
        <taxon>Magnoliopsida</taxon>
        <taxon>eudicotyledons</taxon>
        <taxon>Gunneridae</taxon>
        <taxon>Pentapetalae</taxon>
        <taxon>rosids</taxon>
        <taxon>fabids</taxon>
        <taxon>Fagales</taxon>
        <taxon>Myricaceae</taxon>
        <taxon>Morella</taxon>
    </lineage>
</organism>
<reference evidence="1 2" key="1">
    <citation type="journal article" date="2019" name="Plant Biotechnol. J.">
        <title>The red bayberry genome and genetic basis of sex determination.</title>
        <authorList>
            <person name="Jia H.M."/>
            <person name="Jia H.J."/>
            <person name="Cai Q.L."/>
            <person name="Wang Y."/>
            <person name="Zhao H.B."/>
            <person name="Yang W.F."/>
            <person name="Wang G.Y."/>
            <person name="Li Y.H."/>
            <person name="Zhan D.L."/>
            <person name="Shen Y.T."/>
            <person name="Niu Q.F."/>
            <person name="Chang L."/>
            <person name="Qiu J."/>
            <person name="Zhao L."/>
            <person name="Xie H.B."/>
            <person name="Fu W.Y."/>
            <person name="Jin J."/>
            <person name="Li X.W."/>
            <person name="Jiao Y."/>
            <person name="Zhou C.C."/>
            <person name="Tu T."/>
            <person name="Chai C.Y."/>
            <person name="Gao J.L."/>
            <person name="Fan L.J."/>
            <person name="van de Weg E."/>
            <person name="Wang J.Y."/>
            <person name="Gao Z.S."/>
        </authorList>
    </citation>
    <scope>NUCLEOTIDE SEQUENCE [LARGE SCALE GENOMIC DNA]</scope>
    <source>
        <tissue evidence="1">Leaves</tissue>
    </source>
</reference>
<dbReference type="Proteomes" id="UP000516437">
    <property type="component" value="Unassembled WGS sequence"/>
</dbReference>
<name>A0A6A1UMC0_9ROSI</name>
<dbReference type="EMBL" id="RXIC02000046">
    <property type="protein sequence ID" value="KAB1201634.1"/>
    <property type="molecule type" value="Genomic_DNA"/>
</dbReference>
<keyword evidence="2" id="KW-1185">Reference proteome</keyword>
<evidence type="ECO:0000313" key="1">
    <source>
        <dbReference type="EMBL" id="KAB1201634.1"/>
    </source>
</evidence>